<protein>
    <submittedName>
        <fullName evidence="9">MotA/TolQ/ExbB proton channel family protein</fullName>
    </submittedName>
</protein>
<comment type="subcellular location">
    <subcellularLocation>
        <location evidence="1">Cell membrane</location>
        <topology evidence="1">Multi-pass membrane protein</topology>
    </subcellularLocation>
    <subcellularLocation>
        <location evidence="6">Membrane</location>
        <topology evidence="6">Multi-pass membrane protein</topology>
    </subcellularLocation>
</comment>
<keyword evidence="6" id="KW-0813">Transport</keyword>
<evidence type="ECO:0000256" key="2">
    <source>
        <dbReference type="ARBA" id="ARBA00022475"/>
    </source>
</evidence>
<feature type="transmembrane region" description="Helical" evidence="7">
    <location>
        <begin position="205"/>
        <end position="226"/>
    </location>
</feature>
<keyword evidence="2" id="KW-1003">Cell membrane</keyword>
<evidence type="ECO:0000256" key="1">
    <source>
        <dbReference type="ARBA" id="ARBA00004651"/>
    </source>
</evidence>
<dbReference type="RefSeq" id="WP_207830950.1">
    <property type="nucleotide sequence ID" value="NZ_CP088282.1"/>
</dbReference>
<feature type="transmembrane region" description="Helical" evidence="7">
    <location>
        <begin position="167"/>
        <end position="185"/>
    </location>
</feature>
<evidence type="ECO:0000256" key="7">
    <source>
        <dbReference type="SAM" id="Phobius"/>
    </source>
</evidence>
<dbReference type="EMBL" id="JAGEPA010000001">
    <property type="protein sequence ID" value="MBO1428810.1"/>
    <property type="molecule type" value="Genomic_DNA"/>
</dbReference>
<evidence type="ECO:0000256" key="3">
    <source>
        <dbReference type="ARBA" id="ARBA00022692"/>
    </source>
</evidence>
<comment type="similarity">
    <text evidence="6">Belongs to the exbB/tolQ family.</text>
</comment>
<evidence type="ECO:0000256" key="6">
    <source>
        <dbReference type="RuleBase" id="RU004057"/>
    </source>
</evidence>
<reference evidence="9" key="1">
    <citation type="journal article" date="2021" name="Int. J. Syst. Evol. Microbiol.">
        <title>Bradyrhizobium septentrionale sp. nov. (sv. septentrionale) and Bradyrhizobium quebecense sp. nov. (sv. septentrionale) associated with legumes native to Canada possess rearranged symbiosis genes and numerous insertion sequences.</title>
        <authorList>
            <person name="Bromfield E.S.P."/>
            <person name="Cloutier S."/>
        </authorList>
    </citation>
    <scope>NUCLEOTIDE SEQUENCE</scope>
    <source>
        <strain evidence="9">12S5</strain>
    </source>
</reference>
<keyword evidence="5 7" id="KW-0472">Membrane</keyword>
<evidence type="ECO:0000256" key="4">
    <source>
        <dbReference type="ARBA" id="ARBA00022989"/>
    </source>
</evidence>
<keyword evidence="6" id="KW-0653">Protein transport</keyword>
<gene>
    <name evidence="9" type="ORF">J4P68_05135</name>
</gene>
<keyword evidence="10" id="KW-1185">Reference proteome</keyword>
<dbReference type="InterPro" id="IPR002898">
    <property type="entry name" value="MotA_ExbB_proton_chnl"/>
</dbReference>
<sequence>MNAKVGAAAASAGTDAAERSVLLLWMIFTGLSVFAAFLLWRYGLIRLMVSSDRTYISSVIAVLYVVTCIHCFWRTRAIAREGEVARGCRAILASPDGVKVLVSEALAPDARGLPRGLVTDHIKSLVQKADAQAKGRIDQTLLLRTLADRLRGSNGFGAFVSDTLMKLGLLGTIIGFIIMLAPIASLDAADKVAMKSSMGLMSDGMAVAMYTTLAGLIGSILVRIQYYMLDSATQRVFSDAVVLTETHVTPALERRLGTPLGTPP</sequence>
<dbReference type="Proteomes" id="UP000692816">
    <property type="component" value="Unassembled WGS sequence"/>
</dbReference>
<name>A0ABS3MBI0_9BRAD</name>
<feature type="transmembrane region" description="Helical" evidence="7">
    <location>
        <begin position="54"/>
        <end position="73"/>
    </location>
</feature>
<proteinExistence type="inferred from homology"/>
<accession>A0ABS3MBI0</accession>
<feature type="transmembrane region" description="Helical" evidence="7">
    <location>
        <begin position="21"/>
        <end position="42"/>
    </location>
</feature>
<keyword evidence="4 7" id="KW-1133">Transmembrane helix</keyword>
<dbReference type="Pfam" id="PF01618">
    <property type="entry name" value="MotA_ExbB"/>
    <property type="match status" value="1"/>
</dbReference>
<evidence type="ECO:0000313" key="10">
    <source>
        <dbReference type="Proteomes" id="UP000692816"/>
    </source>
</evidence>
<evidence type="ECO:0000259" key="8">
    <source>
        <dbReference type="Pfam" id="PF01618"/>
    </source>
</evidence>
<evidence type="ECO:0000313" key="9">
    <source>
        <dbReference type="EMBL" id="MBO1428810.1"/>
    </source>
</evidence>
<keyword evidence="3 7" id="KW-0812">Transmembrane</keyword>
<feature type="domain" description="MotA/TolQ/ExbB proton channel" evidence="8">
    <location>
        <begin position="146"/>
        <end position="236"/>
    </location>
</feature>
<comment type="caution">
    <text evidence="9">The sequence shown here is derived from an EMBL/GenBank/DDBJ whole genome shotgun (WGS) entry which is preliminary data.</text>
</comment>
<organism evidence="9 10">
    <name type="scientific">Bradyrhizobium quebecense</name>
    <dbReference type="NCBI Taxonomy" id="2748629"/>
    <lineage>
        <taxon>Bacteria</taxon>
        <taxon>Pseudomonadati</taxon>
        <taxon>Pseudomonadota</taxon>
        <taxon>Alphaproteobacteria</taxon>
        <taxon>Hyphomicrobiales</taxon>
        <taxon>Nitrobacteraceae</taxon>
        <taxon>Bradyrhizobium</taxon>
    </lineage>
</organism>
<evidence type="ECO:0000256" key="5">
    <source>
        <dbReference type="ARBA" id="ARBA00023136"/>
    </source>
</evidence>